<organism evidence="3 4">
    <name type="scientific">Coniophora puteana (strain RWD-64-598)</name>
    <name type="common">Brown rot fungus</name>
    <dbReference type="NCBI Taxonomy" id="741705"/>
    <lineage>
        <taxon>Eukaryota</taxon>
        <taxon>Fungi</taxon>
        <taxon>Dikarya</taxon>
        <taxon>Basidiomycota</taxon>
        <taxon>Agaricomycotina</taxon>
        <taxon>Agaricomycetes</taxon>
        <taxon>Agaricomycetidae</taxon>
        <taxon>Boletales</taxon>
        <taxon>Coniophorineae</taxon>
        <taxon>Coniophoraceae</taxon>
        <taxon>Coniophora</taxon>
    </lineage>
</organism>
<feature type="domain" description="Amidase" evidence="2">
    <location>
        <begin position="63"/>
        <end position="164"/>
    </location>
</feature>
<dbReference type="GeneID" id="19209741"/>
<dbReference type="SUPFAM" id="SSF75304">
    <property type="entry name" value="Amidase signature (AS) enzymes"/>
    <property type="match status" value="2"/>
</dbReference>
<dbReference type="InterPro" id="IPR023631">
    <property type="entry name" value="Amidase_dom"/>
</dbReference>
<dbReference type="OrthoDB" id="566138at2759"/>
<keyword evidence="4" id="KW-1185">Reference proteome</keyword>
<keyword evidence="1" id="KW-0732">Signal</keyword>
<accession>R7SD11</accession>
<name>R7SD11_CONPW</name>
<feature type="chain" id="PRO_5004455453" description="Amidase domain-containing protein" evidence="1">
    <location>
        <begin position="23"/>
        <end position="512"/>
    </location>
</feature>
<dbReference type="InterPro" id="IPR036928">
    <property type="entry name" value="AS_sf"/>
</dbReference>
<dbReference type="AlphaFoldDB" id="R7SD11"/>
<sequence length="512" mass="55190">MTPLLRWVRAALLLHLLSGVFSAPSFAVLGAYVPSTVALPDLYEASLSDLQAGLTAGQFSSVELVKAYFARIEEVNLNGPELRAIIETNPSALAQAAVLDRERKTVGPRGPLHGIPILVKDNVATVADEGMNTTAGSWALYKSVVPDDAGVVKRLRKAGAIILGEYFDTIDVKQTFLSGPTLAETSPQVGLVGEGSPRVPTIQAEIHVAHREALQFQLQLGLHRWPSARKPTEVLPAQRAITILSESSPLLASLRAQEGDVGLRKNARAERERRGGRALETLRELGATVVDPADIPSAREMIEAGTEAVVTRADLKVQLNEWFDSLISNPSGVSSVADLIKFNKENPSLESPEGYADQSILTAAQKTEGLNSTYYEALARNHEMGRERGIDAALKQYALDALVLPAKGFDYVTKPSAIAGYPIVTVPLGFYPDNTTIVSAGPVTFYPAPGIPIGLAFLGTAWSEYDLIGYAYAYEQKTQTRLQRMAYDGAIPRTQIMDVLEGASKAIFDVVI</sequence>
<evidence type="ECO:0000256" key="1">
    <source>
        <dbReference type="SAM" id="SignalP"/>
    </source>
</evidence>
<dbReference type="OMA" id="PIMTHAG"/>
<evidence type="ECO:0000313" key="3">
    <source>
        <dbReference type="EMBL" id="EIW74053.1"/>
    </source>
</evidence>
<evidence type="ECO:0000313" key="4">
    <source>
        <dbReference type="Proteomes" id="UP000053558"/>
    </source>
</evidence>
<dbReference type="eggNOG" id="KOG1211">
    <property type="taxonomic scope" value="Eukaryota"/>
</dbReference>
<dbReference type="EMBL" id="JH711595">
    <property type="protein sequence ID" value="EIW74053.1"/>
    <property type="molecule type" value="Genomic_DNA"/>
</dbReference>
<gene>
    <name evidence="3" type="ORF">CONPUDRAFT_78321</name>
</gene>
<reference evidence="4" key="1">
    <citation type="journal article" date="2012" name="Science">
        <title>The Paleozoic origin of enzymatic lignin decomposition reconstructed from 31 fungal genomes.</title>
        <authorList>
            <person name="Floudas D."/>
            <person name="Binder M."/>
            <person name="Riley R."/>
            <person name="Barry K."/>
            <person name="Blanchette R.A."/>
            <person name="Henrissat B."/>
            <person name="Martinez A.T."/>
            <person name="Otillar R."/>
            <person name="Spatafora J.W."/>
            <person name="Yadav J.S."/>
            <person name="Aerts A."/>
            <person name="Benoit I."/>
            <person name="Boyd A."/>
            <person name="Carlson A."/>
            <person name="Copeland A."/>
            <person name="Coutinho P.M."/>
            <person name="de Vries R.P."/>
            <person name="Ferreira P."/>
            <person name="Findley K."/>
            <person name="Foster B."/>
            <person name="Gaskell J."/>
            <person name="Glotzer D."/>
            <person name="Gorecki P."/>
            <person name="Heitman J."/>
            <person name="Hesse C."/>
            <person name="Hori C."/>
            <person name="Igarashi K."/>
            <person name="Jurgens J.A."/>
            <person name="Kallen N."/>
            <person name="Kersten P."/>
            <person name="Kohler A."/>
            <person name="Kuees U."/>
            <person name="Kumar T.K.A."/>
            <person name="Kuo A."/>
            <person name="LaButti K."/>
            <person name="Larrondo L.F."/>
            <person name="Lindquist E."/>
            <person name="Ling A."/>
            <person name="Lombard V."/>
            <person name="Lucas S."/>
            <person name="Lundell T."/>
            <person name="Martin R."/>
            <person name="McLaughlin D.J."/>
            <person name="Morgenstern I."/>
            <person name="Morin E."/>
            <person name="Murat C."/>
            <person name="Nagy L.G."/>
            <person name="Nolan M."/>
            <person name="Ohm R.A."/>
            <person name="Patyshakuliyeva A."/>
            <person name="Rokas A."/>
            <person name="Ruiz-Duenas F.J."/>
            <person name="Sabat G."/>
            <person name="Salamov A."/>
            <person name="Samejima M."/>
            <person name="Schmutz J."/>
            <person name="Slot J.C."/>
            <person name="St John F."/>
            <person name="Stenlid J."/>
            <person name="Sun H."/>
            <person name="Sun S."/>
            <person name="Syed K."/>
            <person name="Tsang A."/>
            <person name="Wiebenga A."/>
            <person name="Young D."/>
            <person name="Pisabarro A."/>
            <person name="Eastwood D.C."/>
            <person name="Martin F."/>
            <person name="Cullen D."/>
            <person name="Grigoriev I.V."/>
            <person name="Hibbett D.S."/>
        </authorList>
    </citation>
    <scope>NUCLEOTIDE SEQUENCE [LARGE SCALE GENOMIC DNA]</scope>
    <source>
        <strain evidence="4">RWD-64-598 SS2</strain>
    </source>
</reference>
<dbReference type="PANTHER" id="PTHR42678:SF34">
    <property type="entry name" value="OS04G0183300 PROTEIN"/>
    <property type="match status" value="1"/>
</dbReference>
<evidence type="ECO:0000259" key="2">
    <source>
        <dbReference type="Pfam" id="PF01425"/>
    </source>
</evidence>
<dbReference type="Proteomes" id="UP000053558">
    <property type="component" value="Unassembled WGS sequence"/>
</dbReference>
<proteinExistence type="predicted"/>
<feature type="signal peptide" evidence="1">
    <location>
        <begin position="1"/>
        <end position="22"/>
    </location>
</feature>
<protein>
    <recommendedName>
        <fullName evidence="2">Amidase domain-containing protein</fullName>
    </recommendedName>
</protein>
<dbReference type="KEGG" id="cput:CONPUDRAFT_78321"/>
<dbReference type="PANTHER" id="PTHR42678">
    <property type="entry name" value="AMIDASE"/>
    <property type="match status" value="1"/>
</dbReference>
<dbReference type="Gene3D" id="3.90.1300.10">
    <property type="entry name" value="Amidase signature (AS) domain"/>
    <property type="match status" value="2"/>
</dbReference>
<dbReference type="Pfam" id="PF01425">
    <property type="entry name" value="Amidase"/>
    <property type="match status" value="1"/>
</dbReference>
<dbReference type="RefSeq" id="XP_007775769.1">
    <property type="nucleotide sequence ID" value="XM_007777579.1"/>
</dbReference>